<dbReference type="InterPro" id="IPR041401">
    <property type="entry name" value="TseB-like_dom"/>
</dbReference>
<dbReference type="AlphaFoldDB" id="A0A1T4XDG0"/>
<name>A0A1T4XDG0_9BACL</name>
<dbReference type="InterPro" id="IPR046350">
    <property type="entry name" value="Cystatin_sf"/>
</dbReference>
<evidence type="ECO:0000313" key="3">
    <source>
        <dbReference type="EMBL" id="SKA87613.1"/>
    </source>
</evidence>
<dbReference type="SUPFAM" id="SSF54403">
    <property type="entry name" value="Cystatin/monellin"/>
    <property type="match status" value="2"/>
</dbReference>
<gene>
    <name evidence="3" type="ORF">SAMN04244570_0535</name>
</gene>
<organism evidence="3 4">
    <name type="scientific">Sporosarcina newyorkensis</name>
    <dbReference type="NCBI Taxonomy" id="759851"/>
    <lineage>
        <taxon>Bacteria</taxon>
        <taxon>Bacillati</taxon>
        <taxon>Bacillota</taxon>
        <taxon>Bacilli</taxon>
        <taxon>Bacillales</taxon>
        <taxon>Caryophanaceae</taxon>
        <taxon>Sporosarcina</taxon>
    </lineage>
</organism>
<dbReference type="Gene3D" id="3.10.450.40">
    <property type="match status" value="2"/>
</dbReference>
<keyword evidence="1" id="KW-1133">Transmembrane helix</keyword>
<dbReference type="EMBL" id="FUYJ01000001">
    <property type="protein sequence ID" value="SKA87613.1"/>
    <property type="molecule type" value="Genomic_DNA"/>
</dbReference>
<evidence type="ECO:0000256" key="1">
    <source>
        <dbReference type="SAM" id="Phobius"/>
    </source>
</evidence>
<feature type="domain" description="Cell wall elongation regulator TseB-like" evidence="2">
    <location>
        <begin position="38"/>
        <end position="80"/>
    </location>
</feature>
<reference evidence="4" key="1">
    <citation type="submission" date="2017-02" db="EMBL/GenBank/DDBJ databases">
        <authorList>
            <person name="Varghese N."/>
            <person name="Submissions S."/>
        </authorList>
    </citation>
    <scope>NUCLEOTIDE SEQUENCE [LARGE SCALE GENOMIC DNA]</scope>
    <source>
        <strain evidence="4">DSM 23966</strain>
    </source>
</reference>
<feature type="transmembrane region" description="Helical" evidence="1">
    <location>
        <begin position="6"/>
        <end position="25"/>
    </location>
</feature>
<accession>A0A1T4XDG0</accession>
<evidence type="ECO:0000313" key="4">
    <source>
        <dbReference type="Proteomes" id="UP000190042"/>
    </source>
</evidence>
<evidence type="ECO:0000259" key="2">
    <source>
        <dbReference type="Pfam" id="PF17881"/>
    </source>
</evidence>
<keyword evidence="4" id="KW-1185">Reference proteome</keyword>
<dbReference type="Pfam" id="PF17881">
    <property type="entry name" value="TseB"/>
    <property type="match status" value="1"/>
</dbReference>
<sequence>MLNWIKFLSIFLFTLFVTITIIVFYQAEKPFASTRDAAMDLVLSEGALTTVDRADIYHGTAALVSVYGTDEKGKNKVILVDEKAGKVVRTITPSTGITKQQAADIVKKEDKVQKILHTSLGMEKENLFWEVTYLGEDDSLNYVYLNFKDGKWQKRIMHL</sequence>
<dbReference type="Proteomes" id="UP000190042">
    <property type="component" value="Unassembled WGS sequence"/>
</dbReference>
<proteinExistence type="predicted"/>
<protein>
    <submittedName>
        <fullName evidence="3">Uncharacterized protein YpmB</fullName>
    </submittedName>
</protein>
<keyword evidence="1" id="KW-0472">Membrane</keyword>
<dbReference type="RefSeq" id="WP_009497114.1">
    <property type="nucleotide sequence ID" value="NZ_FUYJ01000001.1"/>
</dbReference>
<keyword evidence="1" id="KW-0812">Transmembrane</keyword>